<protein>
    <submittedName>
        <fullName evidence="1">Uncharacterized protein</fullName>
    </submittedName>
</protein>
<proteinExistence type="predicted"/>
<sequence length="50" mass="5604">SSGVQTECLGAGEPVWAWRQQQRADDTSTASSANRLRSYFIAREMFVAMH</sequence>
<organism evidence="1 2">
    <name type="scientific">Batillaria attramentaria</name>
    <dbReference type="NCBI Taxonomy" id="370345"/>
    <lineage>
        <taxon>Eukaryota</taxon>
        <taxon>Metazoa</taxon>
        <taxon>Spiralia</taxon>
        <taxon>Lophotrochozoa</taxon>
        <taxon>Mollusca</taxon>
        <taxon>Gastropoda</taxon>
        <taxon>Caenogastropoda</taxon>
        <taxon>Sorbeoconcha</taxon>
        <taxon>Cerithioidea</taxon>
        <taxon>Batillariidae</taxon>
        <taxon>Batillaria</taxon>
    </lineage>
</organism>
<reference evidence="1 2" key="1">
    <citation type="journal article" date="2023" name="Sci. Data">
        <title>Genome assembly of the Korean intertidal mud-creeper Batillaria attramentaria.</title>
        <authorList>
            <person name="Patra A.K."/>
            <person name="Ho P.T."/>
            <person name="Jun S."/>
            <person name="Lee S.J."/>
            <person name="Kim Y."/>
            <person name="Won Y.J."/>
        </authorList>
    </citation>
    <scope>NUCLEOTIDE SEQUENCE [LARGE SCALE GENOMIC DNA]</scope>
    <source>
        <strain evidence="1">Wonlab-2016</strain>
    </source>
</reference>
<feature type="non-terminal residue" evidence="1">
    <location>
        <position position="1"/>
    </location>
</feature>
<dbReference type="AlphaFoldDB" id="A0ABD0JPV6"/>
<gene>
    <name evidence="1" type="ORF">BaRGS_00031682</name>
</gene>
<accession>A0ABD0JPV6</accession>
<dbReference type="EMBL" id="JACVVK020000358">
    <property type="protein sequence ID" value="KAK7477096.1"/>
    <property type="molecule type" value="Genomic_DNA"/>
</dbReference>
<name>A0ABD0JPV6_9CAEN</name>
<evidence type="ECO:0000313" key="2">
    <source>
        <dbReference type="Proteomes" id="UP001519460"/>
    </source>
</evidence>
<keyword evidence="2" id="KW-1185">Reference proteome</keyword>
<dbReference type="Proteomes" id="UP001519460">
    <property type="component" value="Unassembled WGS sequence"/>
</dbReference>
<comment type="caution">
    <text evidence="1">The sequence shown here is derived from an EMBL/GenBank/DDBJ whole genome shotgun (WGS) entry which is preliminary data.</text>
</comment>
<evidence type="ECO:0000313" key="1">
    <source>
        <dbReference type="EMBL" id="KAK7477096.1"/>
    </source>
</evidence>